<evidence type="ECO:0000313" key="2">
    <source>
        <dbReference type="EMBL" id="MFC7407885.1"/>
    </source>
</evidence>
<proteinExistence type="predicted"/>
<feature type="domain" description="VWFA" evidence="1">
    <location>
        <begin position="682"/>
        <end position="898"/>
    </location>
</feature>
<organism evidence="2 3">
    <name type="scientific">Hydrogenophaga atypica</name>
    <dbReference type="NCBI Taxonomy" id="249409"/>
    <lineage>
        <taxon>Bacteria</taxon>
        <taxon>Pseudomonadati</taxon>
        <taxon>Pseudomonadota</taxon>
        <taxon>Betaproteobacteria</taxon>
        <taxon>Burkholderiales</taxon>
        <taxon>Comamonadaceae</taxon>
        <taxon>Hydrogenophaga</taxon>
    </lineage>
</organism>
<dbReference type="InterPro" id="IPR019960">
    <property type="entry name" value="T1SS_VCA0849"/>
</dbReference>
<dbReference type="PROSITE" id="PS00330">
    <property type="entry name" value="HEMOLYSIN_CALCIUM"/>
    <property type="match status" value="1"/>
</dbReference>
<gene>
    <name evidence="2" type="ORF">ACFQPB_03360</name>
</gene>
<feature type="domain" description="VWFA" evidence="1">
    <location>
        <begin position="196"/>
        <end position="399"/>
    </location>
</feature>
<dbReference type="Pfam" id="PF00353">
    <property type="entry name" value="HemolysinCabind"/>
    <property type="match status" value="1"/>
</dbReference>
<dbReference type="Gene3D" id="2.60.40.3440">
    <property type="match status" value="1"/>
</dbReference>
<accession>A0ABW2QEL1</accession>
<dbReference type="SUPFAM" id="SSF51120">
    <property type="entry name" value="beta-Roll"/>
    <property type="match status" value="1"/>
</dbReference>
<dbReference type="Pfam" id="PF17963">
    <property type="entry name" value="Big_9"/>
    <property type="match status" value="1"/>
</dbReference>
<dbReference type="InterPro" id="IPR051173">
    <property type="entry name" value="Ca_channel_alpha-2/delta"/>
</dbReference>
<dbReference type="InterPro" id="IPR001343">
    <property type="entry name" value="Hemolysn_Ca-bd"/>
</dbReference>
<dbReference type="PANTHER" id="PTHR10166:SF37">
    <property type="entry name" value="STOLID, ISOFORM H"/>
    <property type="match status" value="1"/>
</dbReference>
<reference evidence="3" key="1">
    <citation type="journal article" date="2019" name="Int. J. Syst. Evol. Microbiol.">
        <title>The Global Catalogue of Microorganisms (GCM) 10K type strain sequencing project: providing services to taxonomists for standard genome sequencing and annotation.</title>
        <authorList>
            <consortium name="The Broad Institute Genomics Platform"/>
            <consortium name="The Broad Institute Genome Sequencing Center for Infectious Disease"/>
            <person name="Wu L."/>
            <person name="Ma J."/>
        </authorList>
    </citation>
    <scope>NUCLEOTIDE SEQUENCE [LARGE SCALE GENOMIC DNA]</scope>
    <source>
        <strain evidence="3">CGMCC 1.12371</strain>
    </source>
</reference>
<dbReference type="PROSITE" id="PS50234">
    <property type="entry name" value="VWFA"/>
    <property type="match status" value="2"/>
</dbReference>
<dbReference type="EMBL" id="JBHTCA010000002">
    <property type="protein sequence ID" value="MFC7407885.1"/>
    <property type="molecule type" value="Genomic_DNA"/>
</dbReference>
<dbReference type="InterPro" id="IPR011049">
    <property type="entry name" value="Serralysin-like_metalloprot_C"/>
</dbReference>
<dbReference type="Gene3D" id="3.40.50.410">
    <property type="entry name" value="von Willebrand factor, type A domain"/>
    <property type="match status" value="2"/>
</dbReference>
<dbReference type="CDD" id="cd00198">
    <property type="entry name" value="vWFA"/>
    <property type="match status" value="2"/>
</dbReference>
<dbReference type="SUPFAM" id="SSF53300">
    <property type="entry name" value="vWA-like"/>
    <property type="match status" value="2"/>
</dbReference>
<dbReference type="PANTHER" id="PTHR10166">
    <property type="entry name" value="VOLTAGE-DEPENDENT CALCIUM CHANNEL SUBUNIT ALPHA-2/DELTA-RELATED"/>
    <property type="match status" value="1"/>
</dbReference>
<feature type="non-terminal residue" evidence="2">
    <location>
        <position position="1"/>
    </location>
</feature>
<dbReference type="SMART" id="SM00327">
    <property type="entry name" value="VWA"/>
    <property type="match status" value="2"/>
</dbReference>
<dbReference type="Gene3D" id="2.150.10.10">
    <property type="entry name" value="Serralysin-like metalloprotease, C-terminal"/>
    <property type="match status" value="1"/>
</dbReference>
<dbReference type="Pfam" id="PF13519">
    <property type="entry name" value="VWA_2"/>
    <property type="match status" value="2"/>
</dbReference>
<dbReference type="InterPro" id="IPR036465">
    <property type="entry name" value="vWFA_dom_sf"/>
</dbReference>
<name>A0ABW2QEL1_9BURK</name>
<evidence type="ECO:0000259" key="1">
    <source>
        <dbReference type="PROSITE" id="PS50234"/>
    </source>
</evidence>
<dbReference type="RefSeq" id="WP_382219754.1">
    <property type="nucleotide sequence ID" value="NZ_JBHTCA010000002.1"/>
</dbReference>
<dbReference type="InterPro" id="IPR018511">
    <property type="entry name" value="Hemolysin-typ_Ca-bd_CS"/>
</dbReference>
<dbReference type="Proteomes" id="UP001596501">
    <property type="component" value="Unassembled WGS sequence"/>
</dbReference>
<sequence length="1170" mass="119124">VVINPDNTVTYTPNANYVGTDSFSYTVTSPAGVTETATVTVSVTPQLSVVLSEEGLSGGIADALGNPTDTTDLAALTQALPMVVTAATGPSDLKSDGAAVVWNSVNTATGLVLTGQAGGKDVVRVDFNNTDNTYKVELLGPLDHESGDGENLLGFNIDLTTAANTSLNLQVTVEDDAPSDDVLVQASEMVALQDTNLMLVLDTSQSMSAGTPSQLSQAVDAAKLLLDSYDAYGDVRVRLVVFDTLAKTQGSAWMTVAEAKVALDAVQLGSWTNYDAALANAMDAFGSPGKIDGAQNVSYFLTDGAPSYGDGNNDVNGNALVNAASGTGDVGISAAEEAIWRDFLTNNDITSYALGFGGDFSAAARAQLDPIAYNGATGVDMAGIRVGGVGALADMLLNLSASSVSGNIIGAEGRDAVTNELETVALGADGGHIYSVTFLGGLFIYDDKHQAIIKVGGSDLVHTFDATTGNLVIGQTLGSVSFAVNVFTGAYEYRGVVGNTELVKLELIDNDRDRGDVDLSLTVNYNPDAVPTVLSAVVSEEGLSVGSPDAVGIPTDLTNTAATTGFLAADVTSVTGPVGLTSGGEAVTWSSTTTATGLTLTGQAGGESVMEVVFNNTNNTYSVQLLKPLDHPNTGGEDVLNFSVNATTSSGAVELKIAVEDDAPTSGTQLVNSVVGPSTEANVMLVLDRSGSMSSPHGPTLVRWDKVVEAANNLLDTFAANGETMVRLVSFDNTATTHGTTWLTVTEAKAIINAMPDPAFGPGTNYDAALNVAMSAFSTTTGRLADANNYSYFLTDGVPNFGDGNTSALLNLEGADDIGVSSAEETIWKNFLESNQIVSQALGFSASYSAAEIGQLDPIAYNGVTRTELSGVHVPNPNDLSAALVGLAPGAPGFSGTVVGALGADATTGQSETVSLGGDGGHIHSVGLLGGTFTYNAATDSVSKTGGAGLTHSFNAATDVLTIDDAATNQSLSINMVTGAYTYSAPTGTITKASVVLVDGDGDQGSVSLTLAVVTKMGTVYADTLVGTDGADVIVGGASADTLTGAGGADTFVWLRGDGGNLLVRDTIKDFQVGNFDVTVTGANAADRLDLSNFLVGATADNIGNYLSVVQVGANAEIRISTQGGFVNGAYSSVTTIHNGGTIVLEGVTLSGSNLDNLNQLLNSGQLVIG</sequence>
<dbReference type="InterPro" id="IPR002035">
    <property type="entry name" value="VWF_A"/>
</dbReference>
<evidence type="ECO:0000313" key="3">
    <source>
        <dbReference type="Proteomes" id="UP001596501"/>
    </source>
</evidence>
<keyword evidence="3" id="KW-1185">Reference proteome</keyword>
<comment type="caution">
    <text evidence="2">The sequence shown here is derived from an EMBL/GenBank/DDBJ whole genome shotgun (WGS) entry which is preliminary data.</text>
</comment>
<dbReference type="NCBIfam" id="TIGR03661">
    <property type="entry name" value="T1SS_VCA0849"/>
    <property type="match status" value="1"/>
</dbReference>
<protein>
    <submittedName>
        <fullName evidence="2">VWA domain-containing protein</fullName>
    </submittedName>
</protein>